<evidence type="ECO:0000313" key="2">
    <source>
        <dbReference type="Proteomes" id="UP001283361"/>
    </source>
</evidence>
<comment type="caution">
    <text evidence="1">The sequence shown here is derived from an EMBL/GenBank/DDBJ whole genome shotgun (WGS) entry which is preliminary data.</text>
</comment>
<name>A0AAE0YC40_9GAST</name>
<sequence length="82" mass="9563">MSRNSHEPKYEKINQFERPQEFPWLYPQPSGGCALPNTISEDCSWHPPGSPFRDQQYIKPEGISANRDRIGLVGQWIYLDQE</sequence>
<protein>
    <submittedName>
        <fullName evidence="1">Uncharacterized protein</fullName>
    </submittedName>
</protein>
<organism evidence="1 2">
    <name type="scientific">Elysia crispata</name>
    <name type="common">lettuce slug</name>
    <dbReference type="NCBI Taxonomy" id="231223"/>
    <lineage>
        <taxon>Eukaryota</taxon>
        <taxon>Metazoa</taxon>
        <taxon>Spiralia</taxon>
        <taxon>Lophotrochozoa</taxon>
        <taxon>Mollusca</taxon>
        <taxon>Gastropoda</taxon>
        <taxon>Heterobranchia</taxon>
        <taxon>Euthyneura</taxon>
        <taxon>Panpulmonata</taxon>
        <taxon>Sacoglossa</taxon>
        <taxon>Placobranchoidea</taxon>
        <taxon>Plakobranchidae</taxon>
        <taxon>Elysia</taxon>
    </lineage>
</organism>
<dbReference type="EMBL" id="JAWDGP010006574">
    <property type="protein sequence ID" value="KAK3738783.1"/>
    <property type="molecule type" value="Genomic_DNA"/>
</dbReference>
<reference evidence="1" key="1">
    <citation type="journal article" date="2023" name="G3 (Bethesda)">
        <title>A reference genome for the long-term kleptoplast-retaining sea slug Elysia crispata morphotype clarki.</title>
        <authorList>
            <person name="Eastman K.E."/>
            <person name="Pendleton A.L."/>
            <person name="Shaikh M.A."/>
            <person name="Suttiyut T."/>
            <person name="Ogas R."/>
            <person name="Tomko P."/>
            <person name="Gavelis G."/>
            <person name="Widhalm J.R."/>
            <person name="Wisecaver J.H."/>
        </authorList>
    </citation>
    <scope>NUCLEOTIDE SEQUENCE</scope>
    <source>
        <strain evidence="1">ECLA1</strain>
    </source>
</reference>
<keyword evidence="2" id="KW-1185">Reference proteome</keyword>
<dbReference type="Proteomes" id="UP001283361">
    <property type="component" value="Unassembled WGS sequence"/>
</dbReference>
<accession>A0AAE0YC40</accession>
<dbReference type="AlphaFoldDB" id="A0AAE0YC40"/>
<proteinExistence type="predicted"/>
<gene>
    <name evidence="1" type="ORF">RRG08_035663</name>
</gene>
<evidence type="ECO:0000313" key="1">
    <source>
        <dbReference type="EMBL" id="KAK3738783.1"/>
    </source>
</evidence>